<gene>
    <name evidence="2" type="ORF">BASA50_006523</name>
</gene>
<protein>
    <submittedName>
        <fullName evidence="2">Uncharacterized protein</fullName>
    </submittedName>
</protein>
<sequence length="440" mass="49292">MGEINWSSNHPAIRLLPDKHCKGNTKPYLCTVTYKGSIAPWKAGHSGHSKSSRRNREASPRPTLSYEETLLQVLRSVPRALSIQLPADPEYNIRKDRIPLSDTFTLSESAGFNGHFEGPARFGNATQFNTNLANARRGHITLKNGRFVMRDDWIDSPHQMARDSDAEFEFSQMDGKATMVFSRSSSGRLTARRARAHEIASPFRYSFKDIKAFAQDAIGRRPIGEDRADAEFNTSEYDTEMSISGAGSLASEESIPGQPYRSMALSENSAYDILISNHNSDHSQTKDQDESISGRTTLAINRKNNYRPSSDSAPSSHHHRSPQRDGGKKDIRELEQKRNRPSDSIGDNRRQRYRDGTDPSFVTYHRSSTNGSSPKQSSKVYNRDGDRGNMGSAEENGPITHRIKEARVKGGFDQLSRSMLNKDRANKTPQGSLSRDTPLW</sequence>
<reference evidence="2 3" key="1">
    <citation type="submission" date="2021-02" db="EMBL/GenBank/DDBJ databases">
        <title>Variation within the Batrachochytrium salamandrivorans European outbreak.</title>
        <authorList>
            <person name="Kelly M."/>
            <person name="Pasmans F."/>
            <person name="Shea T.P."/>
            <person name="Munoz J.F."/>
            <person name="Carranza S."/>
            <person name="Cuomo C.A."/>
            <person name="Martel A."/>
        </authorList>
    </citation>
    <scope>NUCLEOTIDE SEQUENCE [LARGE SCALE GENOMIC DNA]</scope>
    <source>
        <strain evidence="2 3">AMFP18/2</strain>
    </source>
</reference>
<organism evidence="2 3">
    <name type="scientific">Batrachochytrium salamandrivorans</name>
    <dbReference type="NCBI Taxonomy" id="1357716"/>
    <lineage>
        <taxon>Eukaryota</taxon>
        <taxon>Fungi</taxon>
        <taxon>Fungi incertae sedis</taxon>
        <taxon>Chytridiomycota</taxon>
        <taxon>Chytridiomycota incertae sedis</taxon>
        <taxon>Chytridiomycetes</taxon>
        <taxon>Rhizophydiales</taxon>
        <taxon>Rhizophydiales incertae sedis</taxon>
        <taxon>Batrachochytrium</taxon>
    </lineage>
</organism>
<comment type="caution">
    <text evidence="2">The sequence shown here is derived from an EMBL/GenBank/DDBJ whole genome shotgun (WGS) entry which is preliminary data.</text>
</comment>
<dbReference type="Proteomes" id="UP001648503">
    <property type="component" value="Unassembled WGS sequence"/>
</dbReference>
<name>A0ABQ8F9P6_9FUNG</name>
<feature type="region of interest" description="Disordered" evidence="1">
    <location>
        <begin position="418"/>
        <end position="440"/>
    </location>
</feature>
<feature type="compositionally biased region" description="Polar residues" evidence="1">
    <location>
        <begin position="365"/>
        <end position="380"/>
    </location>
</feature>
<proteinExistence type="predicted"/>
<evidence type="ECO:0000313" key="3">
    <source>
        <dbReference type="Proteomes" id="UP001648503"/>
    </source>
</evidence>
<keyword evidence="3" id="KW-1185">Reference proteome</keyword>
<evidence type="ECO:0000313" key="2">
    <source>
        <dbReference type="EMBL" id="KAH6594573.1"/>
    </source>
</evidence>
<dbReference type="EMBL" id="JAFCIX010000332">
    <property type="protein sequence ID" value="KAH6594573.1"/>
    <property type="molecule type" value="Genomic_DNA"/>
</dbReference>
<feature type="compositionally biased region" description="Basic and acidic residues" evidence="1">
    <location>
        <begin position="279"/>
        <end position="289"/>
    </location>
</feature>
<feature type="compositionally biased region" description="Polar residues" evidence="1">
    <location>
        <begin position="427"/>
        <end position="440"/>
    </location>
</feature>
<accession>A0ABQ8F9P6</accession>
<feature type="region of interest" description="Disordered" evidence="1">
    <location>
        <begin position="279"/>
        <end position="402"/>
    </location>
</feature>
<feature type="compositionally biased region" description="Polar residues" evidence="1">
    <location>
        <begin position="291"/>
        <end position="303"/>
    </location>
</feature>
<feature type="region of interest" description="Disordered" evidence="1">
    <location>
        <begin position="42"/>
        <end position="63"/>
    </location>
</feature>
<evidence type="ECO:0000256" key="1">
    <source>
        <dbReference type="SAM" id="MobiDB-lite"/>
    </source>
</evidence>
<feature type="compositionally biased region" description="Basic and acidic residues" evidence="1">
    <location>
        <begin position="322"/>
        <end position="357"/>
    </location>
</feature>